<dbReference type="Proteomes" id="UP000254802">
    <property type="component" value="Unassembled WGS sequence"/>
</dbReference>
<dbReference type="EMBL" id="UGPN01000002">
    <property type="protein sequence ID" value="STY61375.1"/>
    <property type="molecule type" value="Genomic_DNA"/>
</dbReference>
<protein>
    <submittedName>
        <fullName evidence="1">Uncharacterized protein</fullName>
    </submittedName>
</protein>
<gene>
    <name evidence="1" type="ORF">NCTC10638_02589</name>
</gene>
<dbReference type="AlphaFoldDB" id="A0A378N154"/>
<reference evidence="1 2" key="1">
    <citation type="submission" date="2018-06" db="EMBL/GenBank/DDBJ databases">
        <authorList>
            <consortium name="Pathogen Informatics"/>
            <person name="Doyle S."/>
        </authorList>
    </citation>
    <scope>NUCLEOTIDE SEQUENCE [LARGE SCALE GENOMIC DNA]</scope>
    <source>
        <strain evidence="1 2">NCTC10638</strain>
    </source>
</reference>
<sequence length="98" mass="11590">MISICDNKPIKTNNATDKEETKMNAQTTLNNHKDYILCGRKEKRSSDFINVFEVFENETTQEFVIERAMFRNGKLIDWNQSDKMNAEQAQQLWQAYIH</sequence>
<accession>A0A378N154</accession>
<dbReference type="STRING" id="75985.WC39_05835"/>
<organism evidence="1 2">
    <name type="scientific">Mannheimia haemolytica</name>
    <name type="common">Pasteurella haemolytica</name>
    <dbReference type="NCBI Taxonomy" id="75985"/>
    <lineage>
        <taxon>Bacteria</taxon>
        <taxon>Pseudomonadati</taxon>
        <taxon>Pseudomonadota</taxon>
        <taxon>Gammaproteobacteria</taxon>
        <taxon>Pasteurellales</taxon>
        <taxon>Pasteurellaceae</taxon>
        <taxon>Mannheimia</taxon>
    </lineage>
</organism>
<evidence type="ECO:0000313" key="1">
    <source>
        <dbReference type="EMBL" id="STY61375.1"/>
    </source>
</evidence>
<proteinExistence type="predicted"/>
<name>A0A378N154_MANHA</name>
<evidence type="ECO:0000313" key="2">
    <source>
        <dbReference type="Proteomes" id="UP000254802"/>
    </source>
</evidence>